<evidence type="ECO:0000313" key="1">
    <source>
        <dbReference type="EMBL" id="GMI12431.1"/>
    </source>
</evidence>
<reference evidence="1" key="1">
    <citation type="submission" date="2022-07" db="EMBL/GenBank/DDBJ databases">
        <title>Genome analysis of Parmales, a sister group of diatoms, reveals the evolutionary specialization of diatoms from phago-mixotrophs to photoautotrophs.</title>
        <authorList>
            <person name="Ban H."/>
            <person name="Sato S."/>
            <person name="Yoshikawa S."/>
            <person name="Kazumasa Y."/>
            <person name="Nakamura Y."/>
            <person name="Ichinomiya M."/>
            <person name="Saitoh K."/>
            <person name="Sato N."/>
            <person name="Blanc-Mathieu R."/>
            <person name="Endo H."/>
            <person name="Kuwata A."/>
            <person name="Ogata H."/>
        </authorList>
    </citation>
    <scope>NUCLEOTIDE SEQUENCE</scope>
</reference>
<gene>
    <name evidence="1" type="ORF">TrRE_jg1203</name>
</gene>
<feature type="non-terminal residue" evidence="1">
    <location>
        <position position="231"/>
    </location>
</feature>
<dbReference type="EMBL" id="BRXZ01000476">
    <property type="protein sequence ID" value="GMI12431.1"/>
    <property type="molecule type" value="Genomic_DNA"/>
</dbReference>
<dbReference type="InterPro" id="IPR011989">
    <property type="entry name" value="ARM-like"/>
</dbReference>
<name>A0A9W7FI34_9STRA</name>
<dbReference type="InterPro" id="IPR016024">
    <property type="entry name" value="ARM-type_fold"/>
</dbReference>
<protein>
    <submittedName>
        <fullName evidence="1">Uncharacterized protein</fullName>
    </submittedName>
</protein>
<keyword evidence="2" id="KW-1185">Reference proteome</keyword>
<accession>A0A9W7FI34</accession>
<evidence type="ECO:0000313" key="2">
    <source>
        <dbReference type="Proteomes" id="UP001165082"/>
    </source>
</evidence>
<dbReference type="Proteomes" id="UP001165082">
    <property type="component" value="Unassembled WGS sequence"/>
</dbReference>
<dbReference type="Gene3D" id="1.25.10.10">
    <property type="entry name" value="Leucine-rich Repeat Variant"/>
    <property type="match status" value="1"/>
</dbReference>
<comment type="caution">
    <text evidence="1">The sequence shown here is derived from an EMBL/GenBank/DDBJ whole genome shotgun (WGS) entry which is preliminary data.</text>
</comment>
<sequence length="231" mass="24905">MSSTKSGKRLKTLVAEIEDLREDLTTLTNQQAGQQWGSEGTGIKEGIGKKISRNEETVESKVEGGWIKTIMKSLVTIINNDSQTYPASVRRSSVEIIWSISANGCMSSHVLGRSAVTSAMVRALEAGGEGVREQTMGFFVTLSNKEEERRGLSERRGLLKFIADVLNGVIAPPDGAAGSELQHDCIWTAWNLSAAASSSIKDKLVGFNSLLRGVVRRGREALEVLNGGRGV</sequence>
<organism evidence="1 2">
    <name type="scientific">Triparma retinervis</name>
    <dbReference type="NCBI Taxonomy" id="2557542"/>
    <lineage>
        <taxon>Eukaryota</taxon>
        <taxon>Sar</taxon>
        <taxon>Stramenopiles</taxon>
        <taxon>Ochrophyta</taxon>
        <taxon>Bolidophyceae</taxon>
        <taxon>Parmales</taxon>
        <taxon>Triparmaceae</taxon>
        <taxon>Triparma</taxon>
    </lineage>
</organism>
<dbReference type="AlphaFoldDB" id="A0A9W7FI34"/>
<dbReference type="SUPFAM" id="SSF48371">
    <property type="entry name" value="ARM repeat"/>
    <property type="match status" value="1"/>
</dbReference>
<proteinExistence type="predicted"/>